<dbReference type="SUPFAM" id="SSF52402">
    <property type="entry name" value="Adenine nucleotide alpha hydrolases-like"/>
    <property type="match status" value="2"/>
</dbReference>
<dbReference type="OrthoDB" id="9788959at2"/>
<dbReference type="InterPro" id="IPR006015">
    <property type="entry name" value="Universal_stress_UspA"/>
</dbReference>
<reference evidence="3 4" key="1">
    <citation type="submission" date="2018-10" db="EMBL/GenBank/DDBJ databases">
        <title>Sinomicrobium pectinilyticum sp. nov., a pectinase-producing bacterium isolated from alkaline and saline soil, and emended description of the genus Sinomicrobium.</title>
        <authorList>
            <person name="Cheng B."/>
            <person name="Li C."/>
            <person name="Lai Q."/>
            <person name="Du M."/>
            <person name="Shao Z."/>
            <person name="Xu P."/>
            <person name="Yang C."/>
        </authorList>
    </citation>
    <scope>NUCLEOTIDE SEQUENCE [LARGE SCALE GENOMIC DNA]</scope>
    <source>
        <strain evidence="3 4">5DNS001</strain>
    </source>
</reference>
<dbReference type="AlphaFoldDB" id="A0A3N0DHW5"/>
<accession>A0A3N0DHW5</accession>
<sequence length="278" mass="31329">MKKIIVPTDFSECSEYALRAAADIAREKGAGIVLFHMVGVSEAVLSKDESQEYAEAMYYIKLARKKFDGFLVKDYLKGINVEKVVQNYKVFSEINQVAKEKSADLIVMGSHGTGGISGLFVGSKTEKVVRSSDVPVLVLKKPVKKFKMKKVVFACDFELESIHIYRKAMRFFDTFQSEVSLLYVNLPGEGFRDSVQFDEKVEDFLHHAEGSLKNREKVYSWNAFTKEEGIYAFAEKTGVDLIAIPTHGRKGLSHFFSGSLAEDVANHARFPVMTFKIY</sequence>
<dbReference type="Proteomes" id="UP000267469">
    <property type="component" value="Unassembled WGS sequence"/>
</dbReference>
<name>A0A3N0DHW5_SINP1</name>
<dbReference type="PRINTS" id="PR01438">
    <property type="entry name" value="UNVRSLSTRESS"/>
</dbReference>
<evidence type="ECO:0000313" key="4">
    <source>
        <dbReference type="Proteomes" id="UP000267469"/>
    </source>
</evidence>
<dbReference type="CDD" id="cd00293">
    <property type="entry name" value="USP-like"/>
    <property type="match status" value="2"/>
</dbReference>
<feature type="domain" description="UspA" evidence="2">
    <location>
        <begin position="148"/>
        <end position="275"/>
    </location>
</feature>
<organism evidence="3 4">
    <name type="scientific">Sinomicrobium pectinilyticum</name>
    <dbReference type="NCBI Taxonomy" id="1084421"/>
    <lineage>
        <taxon>Bacteria</taxon>
        <taxon>Pseudomonadati</taxon>
        <taxon>Bacteroidota</taxon>
        <taxon>Flavobacteriia</taxon>
        <taxon>Flavobacteriales</taxon>
        <taxon>Flavobacteriaceae</taxon>
        <taxon>Sinomicrobium</taxon>
    </lineage>
</organism>
<protein>
    <submittedName>
        <fullName evidence="3">Universal stress protein</fullName>
    </submittedName>
</protein>
<dbReference type="InterPro" id="IPR006016">
    <property type="entry name" value="UspA"/>
</dbReference>
<comment type="caution">
    <text evidence="3">The sequence shown here is derived from an EMBL/GenBank/DDBJ whole genome shotgun (WGS) entry which is preliminary data.</text>
</comment>
<feature type="domain" description="UspA" evidence="2">
    <location>
        <begin position="1"/>
        <end position="140"/>
    </location>
</feature>
<gene>
    <name evidence="3" type="ORF">ED312_21495</name>
</gene>
<dbReference type="PANTHER" id="PTHR46268:SF6">
    <property type="entry name" value="UNIVERSAL STRESS PROTEIN UP12"/>
    <property type="match status" value="1"/>
</dbReference>
<evidence type="ECO:0000313" key="3">
    <source>
        <dbReference type="EMBL" id="RNL75284.1"/>
    </source>
</evidence>
<comment type="similarity">
    <text evidence="1">Belongs to the universal stress protein A family.</text>
</comment>
<dbReference type="Gene3D" id="3.40.50.620">
    <property type="entry name" value="HUPs"/>
    <property type="match status" value="2"/>
</dbReference>
<evidence type="ECO:0000259" key="2">
    <source>
        <dbReference type="Pfam" id="PF00582"/>
    </source>
</evidence>
<keyword evidence="4" id="KW-1185">Reference proteome</keyword>
<dbReference type="InterPro" id="IPR014729">
    <property type="entry name" value="Rossmann-like_a/b/a_fold"/>
</dbReference>
<dbReference type="RefSeq" id="WP_123218082.1">
    <property type="nucleotide sequence ID" value="NZ_RJTM01000168.1"/>
</dbReference>
<dbReference type="Pfam" id="PF00582">
    <property type="entry name" value="Usp"/>
    <property type="match status" value="2"/>
</dbReference>
<evidence type="ECO:0000256" key="1">
    <source>
        <dbReference type="ARBA" id="ARBA00008791"/>
    </source>
</evidence>
<proteinExistence type="inferred from homology"/>
<dbReference type="PANTHER" id="PTHR46268">
    <property type="entry name" value="STRESS RESPONSE PROTEIN NHAX"/>
    <property type="match status" value="1"/>
</dbReference>
<dbReference type="EMBL" id="RJTM01000168">
    <property type="protein sequence ID" value="RNL75284.1"/>
    <property type="molecule type" value="Genomic_DNA"/>
</dbReference>